<accession>A0A699IFE5</accession>
<evidence type="ECO:0008006" key="3">
    <source>
        <dbReference type="Google" id="ProtNLM"/>
    </source>
</evidence>
<feature type="non-terminal residue" evidence="2">
    <location>
        <position position="1"/>
    </location>
</feature>
<comment type="caution">
    <text evidence="2">The sequence shown here is derived from an EMBL/GenBank/DDBJ whole genome shotgun (WGS) entry which is preliminary data.</text>
</comment>
<organism evidence="2">
    <name type="scientific">Tanacetum cinerariifolium</name>
    <name type="common">Dalmatian daisy</name>
    <name type="synonym">Chrysanthemum cinerariifolium</name>
    <dbReference type="NCBI Taxonomy" id="118510"/>
    <lineage>
        <taxon>Eukaryota</taxon>
        <taxon>Viridiplantae</taxon>
        <taxon>Streptophyta</taxon>
        <taxon>Embryophyta</taxon>
        <taxon>Tracheophyta</taxon>
        <taxon>Spermatophyta</taxon>
        <taxon>Magnoliopsida</taxon>
        <taxon>eudicotyledons</taxon>
        <taxon>Gunneridae</taxon>
        <taxon>Pentapetalae</taxon>
        <taxon>asterids</taxon>
        <taxon>campanulids</taxon>
        <taxon>Asterales</taxon>
        <taxon>Asteraceae</taxon>
        <taxon>Asteroideae</taxon>
        <taxon>Anthemideae</taxon>
        <taxon>Anthemidinae</taxon>
        <taxon>Tanacetum</taxon>
    </lineage>
</organism>
<evidence type="ECO:0000256" key="1">
    <source>
        <dbReference type="SAM" id="MobiDB-lite"/>
    </source>
</evidence>
<name>A0A699IFE5_TANCI</name>
<feature type="region of interest" description="Disordered" evidence="1">
    <location>
        <begin position="115"/>
        <end position="184"/>
    </location>
</feature>
<feature type="compositionally biased region" description="Low complexity" evidence="1">
    <location>
        <begin position="435"/>
        <end position="444"/>
    </location>
</feature>
<proteinExistence type="predicted"/>
<protein>
    <recommendedName>
        <fullName evidence="3">Monodehydroascorbate reductase</fullName>
    </recommendedName>
</protein>
<dbReference type="AlphaFoldDB" id="A0A699IFE5"/>
<sequence>AFTASSMIPVIYIQQFWDTMRYDVTTGIYNCRLDEQWLNLHKDILGDALQITPINDNDPFVPPPSSDAVIEYVNTLGYLVMLKNMSAMSVNDLHQPWRSILPMINMYLTAEEVVPESPTPKASKPKKASSQPPKPKPASTKPSKAVLEKKQKLVKVTPDEPSPAKRLVGKRRKPNSPLKEHNSGRFQPLLEVQGKGKKKVIEEQVALDLLTLQTPKKKISVNQYIFQRRSPMTTGPSDNVESPFLDAKLADNENLKLPTRDQVIIEEPTTSTGTLGSVNGHDPHSSRHIADSSNDHFGELEQHMANLIQYNLALKKRLDKHGSRMYNLENLNIPQKVSKSIDEIVTDAVDWAMQVPLQARFNDLTAIDMKEILQQRMFEDNSYEAHDDHKNLYEALQKSLERDYSNQLLASLDEACRKKRMKRNLPRTPSGGDPSSSKSATLTSQSMAWTTFDTRYEVAGFADNHETSPTYNLTNDGCILDEKVHVSDDEDTGNDHLPKVIMRKDWWKPLPEEDRPATPKPAWTIPSSNVTDVKNNRATLLAWKIPSSNVPPFENSLLVQTRDMTTFLNWYCQKVNKTVLTQADFARQEYEVIKDFCLNVIHVQFQMEEYLDHFRYSNKGSMPALSISKIKDAHYPNFRLELLVPEQMWIDEVCTFDISASYGISHWWFNQKKFYIERYDSSSHQREVRKHMRILSVIRIKAFSRYRYDYLSEIVLRRADFQEHKNVEKDFKNMYPIDFEDLNLLLLQGHHDHLSGFDKSMLSTAVKLWTRNLMIRQQVEDLQLSIESYQT</sequence>
<evidence type="ECO:0000313" key="2">
    <source>
        <dbReference type="EMBL" id="GEZ56104.1"/>
    </source>
</evidence>
<reference evidence="2" key="1">
    <citation type="journal article" date="2019" name="Sci. Rep.">
        <title>Draft genome of Tanacetum cinerariifolium, the natural source of mosquito coil.</title>
        <authorList>
            <person name="Yamashiro T."/>
            <person name="Shiraishi A."/>
            <person name="Satake H."/>
            <person name="Nakayama K."/>
        </authorList>
    </citation>
    <scope>NUCLEOTIDE SEQUENCE</scope>
</reference>
<gene>
    <name evidence="2" type="ORF">Tci_528077</name>
</gene>
<feature type="region of interest" description="Disordered" evidence="1">
    <location>
        <begin position="421"/>
        <end position="444"/>
    </location>
</feature>
<dbReference type="EMBL" id="BKCJ010293977">
    <property type="protein sequence ID" value="GEZ56104.1"/>
    <property type="molecule type" value="Genomic_DNA"/>
</dbReference>